<comment type="caution">
    <text evidence="4">The sequence shown here is derived from an EMBL/GenBank/DDBJ whole genome shotgun (WGS) entry which is preliminary data.</text>
</comment>
<sequence>MPENIDYVKIPNDRIGVLIGKKGRTKEDIEARTGVKLTIDSNDGNVEINREDADPVLGWKTSKVVRAIGRGFTPEKAVKLLKDNYVLQILDITNYATTKKSRKRLKGRVIGKKGKTRNLLEDISGTNISIYGKTVSCIGKPERVTATIEAIEMILNGAPHGHAYRFLKENIPTSGEIEYVRTDHRPGTIPNESQNE</sequence>
<dbReference type="InterPro" id="IPR004087">
    <property type="entry name" value="KH_dom"/>
</dbReference>
<dbReference type="EMBL" id="MRZU01000003">
    <property type="protein sequence ID" value="OUJ19160.1"/>
    <property type="molecule type" value="Genomic_DNA"/>
</dbReference>
<dbReference type="PANTHER" id="PTHR12826">
    <property type="entry name" value="RIBONUCLEASE Y"/>
    <property type="match status" value="1"/>
</dbReference>
<dbReference type="OrthoDB" id="7870at2157"/>
<gene>
    <name evidence="4" type="ORF">AMET1_0813</name>
</gene>
<protein>
    <submittedName>
        <fullName evidence="4">rRNA processing protein Krr1/Pno1 containing KH domain</fullName>
    </submittedName>
</protein>
<evidence type="ECO:0000313" key="5">
    <source>
        <dbReference type="Proteomes" id="UP000195137"/>
    </source>
</evidence>
<accession>A0A1Y3GD44</accession>
<dbReference type="NCBIfam" id="TIGR03665">
    <property type="entry name" value="arCOG04150"/>
    <property type="match status" value="1"/>
</dbReference>
<dbReference type="Pfam" id="PF00013">
    <property type="entry name" value="KH_1"/>
    <property type="match status" value="1"/>
</dbReference>
<dbReference type="InterPro" id="IPR055211">
    <property type="entry name" value="KH_PNO1_2nd"/>
</dbReference>
<dbReference type="AlphaFoldDB" id="A0A1Y3GD44"/>
<dbReference type="InterPro" id="IPR004088">
    <property type="entry name" value="KH_dom_type_1"/>
</dbReference>
<dbReference type="SMART" id="SM00322">
    <property type="entry name" value="KH"/>
    <property type="match status" value="2"/>
</dbReference>
<dbReference type="PROSITE" id="PS50084">
    <property type="entry name" value="KH_TYPE_1"/>
    <property type="match status" value="1"/>
</dbReference>
<name>A0A1Y3GD44_9EURY</name>
<dbReference type="InterPro" id="IPR019964">
    <property type="entry name" value="KH_domain_protein_archaea"/>
</dbReference>
<evidence type="ECO:0000313" key="4">
    <source>
        <dbReference type="EMBL" id="OUJ19160.1"/>
    </source>
</evidence>
<dbReference type="GO" id="GO:0003723">
    <property type="term" value="F:RNA binding"/>
    <property type="evidence" value="ECO:0007669"/>
    <property type="project" value="UniProtKB-UniRule"/>
</dbReference>
<dbReference type="Gene3D" id="3.30.1370.10">
    <property type="entry name" value="K Homology domain, type 1"/>
    <property type="match status" value="2"/>
</dbReference>
<reference evidence="4 5" key="1">
    <citation type="submission" date="2016-12" db="EMBL/GenBank/DDBJ databases">
        <title>Discovery of methanogenic haloarchaea.</title>
        <authorList>
            <person name="Sorokin D.Y."/>
            <person name="Makarova K.S."/>
            <person name="Abbas B."/>
            <person name="Ferrer M."/>
            <person name="Golyshin P.N."/>
        </authorList>
    </citation>
    <scope>NUCLEOTIDE SEQUENCE [LARGE SCALE GENOMIC DNA]</scope>
    <source>
        <strain evidence="4">AMET1</strain>
    </source>
</reference>
<dbReference type="SUPFAM" id="SSF54791">
    <property type="entry name" value="Eukaryotic type KH-domain (KH-domain type I)"/>
    <property type="match status" value="2"/>
</dbReference>
<organism evidence="4 5">
    <name type="scientific">Methanonatronarchaeum thermophilum</name>
    <dbReference type="NCBI Taxonomy" id="1927129"/>
    <lineage>
        <taxon>Archaea</taxon>
        <taxon>Methanobacteriati</taxon>
        <taxon>Methanobacteriota</taxon>
        <taxon>Methanonatronarchaeia</taxon>
        <taxon>Methanonatronarchaeales</taxon>
        <taxon>Methanonatronarchaeaceae</taxon>
        <taxon>Methanonatronarchaeum</taxon>
    </lineage>
</organism>
<dbReference type="CDD" id="cd22389">
    <property type="entry name" value="KH-I_Dim2p_like_rpt1"/>
    <property type="match status" value="1"/>
</dbReference>
<dbReference type="Pfam" id="PF22891">
    <property type="entry name" value="KH_PNO1_2nd"/>
    <property type="match status" value="1"/>
</dbReference>
<feature type="domain" description="K Homology" evidence="3">
    <location>
        <begin position="89"/>
        <end position="156"/>
    </location>
</feature>
<evidence type="ECO:0000256" key="2">
    <source>
        <dbReference type="PROSITE-ProRule" id="PRU00117"/>
    </source>
</evidence>
<dbReference type="Proteomes" id="UP000195137">
    <property type="component" value="Unassembled WGS sequence"/>
</dbReference>
<evidence type="ECO:0000256" key="1">
    <source>
        <dbReference type="ARBA" id="ARBA00022884"/>
    </source>
</evidence>
<evidence type="ECO:0000259" key="3">
    <source>
        <dbReference type="SMART" id="SM00322"/>
    </source>
</evidence>
<dbReference type="PANTHER" id="PTHR12826:SF13">
    <property type="entry name" value="RNA-BINDING PROTEIN PNO1"/>
    <property type="match status" value="1"/>
</dbReference>
<dbReference type="InterPro" id="IPR036612">
    <property type="entry name" value="KH_dom_type_1_sf"/>
</dbReference>
<dbReference type="RefSeq" id="WP_086637194.1">
    <property type="nucleotide sequence ID" value="NZ_MRZU01000003.1"/>
</dbReference>
<keyword evidence="1 2" id="KW-0694">RNA-binding</keyword>
<keyword evidence="5" id="KW-1185">Reference proteome</keyword>
<feature type="domain" description="K Homology" evidence="3">
    <location>
        <begin position="2"/>
        <end position="86"/>
    </location>
</feature>
<proteinExistence type="predicted"/>